<dbReference type="PANTHER" id="PTHR33886">
    <property type="entry name" value="UNSATURATED RHAMNOGALACTURONAN HYDROLASE (EUROFUNG)"/>
    <property type="match status" value="1"/>
</dbReference>
<dbReference type="EMBL" id="BMYZ01000004">
    <property type="protein sequence ID" value="GGY86188.1"/>
    <property type="molecule type" value="Genomic_DNA"/>
</dbReference>
<keyword evidence="3" id="KW-1185">Reference proteome</keyword>
<accession>A0ABQ3BBE5</accession>
<dbReference type="Gene3D" id="1.50.10.10">
    <property type="match status" value="1"/>
</dbReference>
<dbReference type="InterPro" id="IPR012341">
    <property type="entry name" value="6hp_glycosidase-like_sf"/>
</dbReference>
<evidence type="ECO:0000256" key="1">
    <source>
        <dbReference type="ARBA" id="ARBA00022801"/>
    </source>
</evidence>
<evidence type="ECO:0000313" key="2">
    <source>
        <dbReference type="EMBL" id="GGY86188.1"/>
    </source>
</evidence>
<keyword evidence="1" id="KW-0378">Hydrolase</keyword>
<dbReference type="Pfam" id="PF07470">
    <property type="entry name" value="Glyco_hydro_88"/>
    <property type="match status" value="1"/>
</dbReference>
<gene>
    <name evidence="2" type="ORF">GCM10011613_34070</name>
</gene>
<dbReference type="InterPro" id="IPR010905">
    <property type="entry name" value="Glyco_hydro_88"/>
</dbReference>
<comment type="caution">
    <text evidence="2">The sequence shown here is derived from an EMBL/GenBank/DDBJ whole genome shotgun (WGS) entry which is preliminary data.</text>
</comment>
<dbReference type="Proteomes" id="UP000619761">
    <property type="component" value="Unassembled WGS sequence"/>
</dbReference>
<dbReference type="PANTHER" id="PTHR33886:SF8">
    <property type="entry name" value="UNSATURATED RHAMNOGALACTURONAN HYDROLASE (EUROFUNG)"/>
    <property type="match status" value="1"/>
</dbReference>
<dbReference type="SUPFAM" id="SSF48208">
    <property type="entry name" value="Six-hairpin glycosidases"/>
    <property type="match status" value="1"/>
</dbReference>
<dbReference type="InterPro" id="IPR032342">
    <property type="entry name" value="DUF4861"/>
</dbReference>
<proteinExistence type="predicted"/>
<protein>
    <recommendedName>
        <fullName evidence="4">DNA-directed RNA polymerase subunit alpha</fullName>
    </recommendedName>
</protein>
<name>A0ABQ3BBE5_9GAMM</name>
<dbReference type="InterPro" id="IPR052043">
    <property type="entry name" value="PolySaccharide_Degr_Enz"/>
</dbReference>
<evidence type="ECO:0000313" key="3">
    <source>
        <dbReference type="Proteomes" id="UP000619761"/>
    </source>
</evidence>
<organism evidence="2 3">
    <name type="scientific">Cellvibrio zantedeschiae</name>
    <dbReference type="NCBI Taxonomy" id="1237077"/>
    <lineage>
        <taxon>Bacteria</taxon>
        <taxon>Pseudomonadati</taxon>
        <taxon>Pseudomonadota</taxon>
        <taxon>Gammaproteobacteria</taxon>
        <taxon>Cellvibrionales</taxon>
        <taxon>Cellvibrionaceae</taxon>
        <taxon>Cellvibrio</taxon>
    </lineage>
</organism>
<evidence type="ECO:0008006" key="4">
    <source>
        <dbReference type="Google" id="ProtNLM"/>
    </source>
</evidence>
<sequence length="835" mass="93804">MLTLLSAGLLSACTNEKSTNLTPPVAIAAPIATIEATNPSNFARTQEPLYFSLYDLGLANDDAKAKYLVAQQDGKILPSQLIDTDMDSKPDTFLVVPDFAAAQTQKFSIVSDASIKVPALKKQTQAEISIKEGGQWNGKVYENFTHFKNVQKFTPPPQYTDHSYFIRYEGPGIESDKTAYRVYLDWRNGFDIFGKKTSDMVLQNVGQKDYEDYHHDAPWGQDILKVGKTLGTGGYGFWNGKSVDLVSKVKTWDATIVENGALYSAFNIKYNQWEVNNTVVDLSSTIAMNAGSRLAHTRLALSIPPTTEAKVHPKLILTEKIPNIAIGVVKHKDTKLILGNETVSGNAWTYAASWGKQSLSGPDDYVGMAVIFKRGDRELQTEDAGSYVTVMKNLNAELEYYFVATWDKEINAIKTEAEFKAYLDQEVERLTKTTRIELQTTLGAADKKKKLDANEALAWSKRLADSDIARKTFTFGYGSWDDVRDRKAKFDYDMSGLHIMALQELNKVSPDPKYANAAEAVTGTFVSDAGEIHTFKPDLFSIDLTNPGRVLINLETATHKEKYRKSVDFLRAQLKKHPRTSEGAFWHRITYPNQLWLDGVYMGIPFLVQYAATYETGATQHKSFKEAVHEFEISRNRLRDPKNGLYFHAWDESKKAIWADKHTGLASQYWARGSGWLAMAMVDVLDYLPESETELRKTMINMINEFAETIVRYQDPETGTWWQILDKPNAIGNYRESSASAMYSYFLSKAVNKGYLPQTYSDAATKAFSGLVNEFISMHHDGKISFNMQCQVAGLGFGRDGTYDYYMTEPIVSDDPKGNGPFILAGIETYKMLKK</sequence>
<dbReference type="InterPro" id="IPR008928">
    <property type="entry name" value="6-hairpin_glycosidase_sf"/>
</dbReference>
<dbReference type="Pfam" id="PF16153">
    <property type="entry name" value="DUF4861"/>
    <property type="match status" value="1"/>
</dbReference>
<reference evidence="3" key="1">
    <citation type="journal article" date="2019" name="Int. J. Syst. Evol. Microbiol.">
        <title>The Global Catalogue of Microorganisms (GCM) 10K type strain sequencing project: providing services to taxonomists for standard genome sequencing and annotation.</title>
        <authorList>
            <consortium name="The Broad Institute Genomics Platform"/>
            <consortium name="The Broad Institute Genome Sequencing Center for Infectious Disease"/>
            <person name="Wu L."/>
            <person name="Ma J."/>
        </authorList>
    </citation>
    <scope>NUCLEOTIDE SEQUENCE [LARGE SCALE GENOMIC DNA]</scope>
    <source>
        <strain evidence="3">KCTC 32239</strain>
    </source>
</reference>